<dbReference type="InterPro" id="IPR000524">
    <property type="entry name" value="Tscrpt_reg_HTH_GntR"/>
</dbReference>
<dbReference type="Pfam" id="PF00155">
    <property type="entry name" value="Aminotran_1_2"/>
    <property type="match status" value="1"/>
</dbReference>
<keyword evidence="2" id="KW-0663">Pyridoxal phosphate</keyword>
<sequence length="475" mass="54028">MSFQIDWHRHRIRYATKQLALFHAIRERILSGSSSFGEVLPSTRDLARQYGLSRGTVTLVYEMLTADGYIRSEDRQRTVVSYQAPVATPTQGANVVLSGWAQRCRPHRPSERPDTNVHFFPGFTDQRIFPHREWYRSISRSLRQTSRHVLHPAGHPDLRERLAAHLRYHRNIQATVDNTVIVNGSTQAIALIALMLLEKGDRAIMEDPGFGGTHSAILAAGGRVVRAPVDEHGIDLSALSGIERRARLAFVTPTHQFPTGVVLSFERRLQLLEWAEGQRAIIIEDDYDSEFRRSGKPLEPLRSLSPGRVVYMGTFSRTMSLSLRLGYVVLPDTLIESFLRAKAVFETYSTAWMEQAALADFMGSGAYERHLRRMTRIYRQRHDTLLQLFEEHLPGAFGWTASDAGLHLFGRWQYGRQRLNRFEKQCEAAGIGFTNADRFYESKSPPSALFAFAHLNPEEAASAIERMGRILKRLQ</sequence>
<dbReference type="Pfam" id="PF00392">
    <property type="entry name" value="GntR"/>
    <property type="match status" value="1"/>
</dbReference>
<dbReference type="Gene3D" id="1.10.10.10">
    <property type="entry name" value="Winged helix-like DNA-binding domain superfamily/Winged helix DNA-binding domain"/>
    <property type="match status" value="1"/>
</dbReference>
<dbReference type="GO" id="GO:0003700">
    <property type="term" value="F:DNA-binding transcription factor activity"/>
    <property type="evidence" value="ECO:0007669"/>
    <property type="project" value="InterPro"/>
</dbReference>
<evidence type="ECO:0000313" key="8">
    <source>
        <dbReference type="Proteomes" id="UP000460298"/>
    </source>
</evidence>
<name>A0A833H0F1_9LEPT</name>
<comment type="similarity">
    <text evidence="1">In the C-terminal section; belongs to the class-I pyridoxal-phosphate-dependent aminotransferase family.</text>
</comment>
<proteinExistence type="inferred from homology"/>
<reference evidence="7 8" key="1">
    <citation type="submission" date="2019-10" db="EMBL/GenBank/DDBJ databases">
        <title>Extracellular Electron Transfer in a Candidatus Methanoperedens spp. Enrichment Culture.</title>
        <authorList>
            <person name="Berger S."/>
            <person name="Rangel Shaw D."/>
            <person name="Berben T."/>
            <person name="In 'T Zandt M."/>
            <person name="Frank J."/>
            <person name="Reimann J."/>
            <person name="Jetten M.S.M."/>
            <person name="Welte C.U."/>
        </authorList>
    </citation>
    <scope>NUCLEOTIDE SEQUENCE [LARGE SCALE GENOMIC DNA]</scope>
    <source>
        <strain evidence="7">SB12</strain>
    </source>
</reference>
<evidence type="ECO:0000256" key="4">
    <source>
        <dbReference type="ARBA" id="ARBA00023125"/>
    </source>
</evidence>
<accession>A0A833H0F1</accession>
<dbReference type="InterPro" id="IPR004839">
    <property type="entry name" value="Aminotransferase_I/II_large"/>
</dbReference>
<dbReference type="SMART" id="SM00345">
    <property type="entry name" value="HTH_GNTR"/>
    <property type="match status" value="1"/>
</dbReference>
<dbReference type="InterPro" id="IPR036390">
    <property type="entry name" value="WH_DNA-bd_sf"/>
</dbReference>
<dbReference type="SUPFAM" id="SSF46785">
    <property type="entry name" value="Winged helix' DNA-binding domain"/>
    <property type="match status" value="1"/>
</dbReference>
<keyword evidence="3" id="KW-0805">Transcription regulation</keyword>
<dbReference type="SUPFAM" id="SSF53383">
    <property type="entry name" value="PLP-dependent transferases"/>
    <property type="match status" value="1"/>
</dbReference>
<keyword evidence="5" id="KW-0804">Transcription</keyword>
<gene>
    <name evidence="7" type="ORF">F9K24_12530</name>
</gene>
<evidence type="ECO:0000256" key="2">
    <source>
        <dbReference type="ARBA" id="ARBA00022898"/>
    </source>
</evidence>
<dbReference type="CDD" id="cd07377">
    <property type="entry name" value="WHTH_GntR"/>
    <property type="match status" value="1"/>
</dbReference>
<protein>
    <submittedName>
        <fullName evidence="7">PLP-dependent aminotransferase family protein</fullName>
    </submittedName>
</protein>
<dbReference type="Proteomes" id="UP000460298">
    <property type="component" value="Unassembled WGS sequence"/>
</dbReference>
<comment type="caution">
    <text evidence="7">The sequence shown here is derived from an EMBL/GenBank/DDBJ whole genome shotgun (WGS) entry which is preliminary data.</text>
</comment>
<dbReference type="PRINTS" id="PR00035">
    <property type="entry name" value="HTHGNTR"/>
</dbReference>
<dbReference type="PROSITE" id="PS50949">
    <property type="entry name" value="HTH_GNTR"/>
    <property type="match status" value="1"/>
</dbReference>
<evidence type="ECO:0000256" key="1">
    <source>
        <dbReference type="ARBA" id="ARBA00005384"/>
    </source>
</evidence>
<dbReference type="GO" id="GO:0030170">
    <property type="term" value="F:pyridoxal phosphate binding"/>
    <property type="evidence" value="ECO:0007669"/>
    <property type="project" value="InterPro"/>
</dbReference>
<dbReference type="PANTHER" id="PTHR46577:SF1">
    <property type="entry name" value="HTH-TYPE TRANSCRIPTIONAL REGULATORY PROTEIN GABR"/>
    <property type="match status" value="1"/>
</dbReference>
<organism evidence="7 8">
    <name type="scientific">Leptonema illini</name>
    <dbReference type="NCBI Taxonomy" id="183"/>
    <lineage>
        <taxon>Bacteria</taxon>
        <taxon>Pseudomonadati</taxon>
        <taxon>Spirochaetota</taxon>
        <taxon>Spirochaetia</taxon>
        <taxon>Leptospirales</taxon>
        <taxon>Leptospiraceae</taxon>
        <taxon>Leptonema</taxon>
    </lineage>
</organism>
<evidence type="ECO:0000256" key="5">
    <source>
        <dbReference type="ARBA" id="ARBA00023163"/>
    </source>
</evidence>
<dbReference type="AlphaFoldDB" id="A0A833H0F1"/>
<dbReference type="GO" id="GO:0008483">
    <property type="term" value="F:transaminase activity"/>
    <property type="evidence" value="ECO:0007669"/>
    <property type="project" value="UniProtKB-KW"/>
</dbReference>
<dbReference type="EMBL" id="WBUI01000012">
    <property type="protein sequence ID" value="KAB2931752.1"/>
    <property type="molecule type" value="Genomic_DNA"/>
</dbReference>
<dbReference type="InterPro" id="IPR051446">
    <property type="entry name" value="HTH_trans_reg/aminotransferase"/>
</dbReference>
<evidence type="ECO:0000313" key="7">
    <source>
        <dbReference type="EMBL" id="KAB2931752.1"/>
    </source>
</evidence>
<feature type="domain" description="HTH gntR-type" evidence="6">
    <location>
        <begin position="15"/>
        <end position="83"/>
    </location>
</feature>
<evidence type="ECO:0000259" key="6">
    <source>
        <dbReference type="PROSITE" id="PS50949"/>
    </source>
</evidence>
<dbReference type="InterPro" id="IPR015424">
    <property type="entry name" value="PyrdxlP-dep_Trfase"/>
</dbReference>
<evidence type="ECO:0000256" key="3">
    <source>
        <dbReference type="ARBA" id="ARBA00023015"/>
    </source>
</evidence>
<dbReference type="GO" id="GO:0003677">
    <property type="term" value="F:DNA binding"/>
    <property type="evidence" value="ECO:0007669"/>
    <property type="project" value="UniProtKB-KW"/>
</dbReference>
<keyword evidence="7" id="KW-0032">Aminotransferase</keyword>
<keyword evidence="7" id="KW-0808">Transferase</keyword>
<keyword evidence="4" id="KW-0238">DNA-binding</keyword>
<dbReference type="CDD" id="cd00609">
    <property type="entry name" value="AAT_like"/>
    <property type="match status" value="1"/>
</dbReference>
<dbReference type="PANTHER" id="PTHR46577">
    <property type="entry name" value="HTH-TYPE TRANSCRIPTIONAL REGULATORY PROTEIN GABR"/>
    <property type="match status" value="1"/>
</dbReference>
<dbReference type="InterPro" id="IPR015421">
    <property type="entry name" value="PyrdxlP-dep_Trfase_major"/>
</dbReference>
<dbReference type="Gene3D" id="3.40.640.10">
    <property type="entry name" value="Type I PLP-dependent aspartate aminotransferase-like (Major domain)"/>
    <property type="match status" value="1"/>
</dbReference>
<dbReference type="InterPro" id="IPR036388">
    <property type="entry name" value="WH-like_DNA-bd_sf"/>
</dbReference>